<keyword evidence="4 11" id="KW-0808">Transferase</keyword>
<evidence type="ECO:0000256" key="6">
    <source>
        <dbReference type="ARBA" id="ARBA00022777"/>
    </source>
</evidence>
<evidence type="ECO:0000256" key="4">
    <source>
        <dbReference type="ARBA" id="ARBA00022679"/>
    </source>
</evidence>
<feature type="transmembrane region" description="Helical" evidence="9">
    <location>
        <begin position="67"/>
        <end position="90"/>
    </location>
</feature>
<evidence type="ECO:0000313" key="12">
    <source>
        <dbReference type="Proteomes" id="UP001220064"/>
    </source>
</evidence>
<feature type="transmembrane region" description="Helical" evidence="9">
    <location>
        <begin position="34"/>
        <end position="55"/>
    </location>
</feature>
<proteinExistence type="predicted"/>
<dbReference type="Gene3D" id="3.30.565.10">
    <property type="entry name" value="Histidine kinase-like ATPase, C-terminal domain"/>
    <property type="match status" value="1"/>
</dbReference>
<dbReference type="Gene3D" id="1.20.5.1930">
    <property type="match status" value="1"/>
</dbReference>
<keyword evidence="12" id="KW-1185">Reference proteome</keyword>
<evidence type="ECO:0000256" key="2">
    <source>
        <dbReference type="ARBA" id="ARBA00012438"/>
    </source>
</evidence>
<dbReference type="PANTHER" id="PTHR24421">
    <property type="entry name" value="NITRATE/NITRITE SENSOR PROTEIN NARX-RELATED"/>
    <property type="match status" value="1"/>
</dbReference>
<dbReference type="CDD" id="cd16917">
    <property type="entry name" value="HATPase_UhpB-NarQ-NarX-like"/>
    <property type="match status" value="1"/>
</dbReference>
<evidence type="ECO:0000256" key="3">
    <source>
        <dbReference type="ARBA" id="ARBA00022553"/>
    </source>
</evidence>
<keyword evidence="9" id="KW-0472">Membrane</keyword>
<evidence type="ECO:0000256" key="8">
    <source>
        <dbReference type="ARBA" id="ARBA00023012"/>
    </source>
</evidence>
<reference evidence="11 12" key="1">
    <citation type="submission" date="2020-10" db="EMBL/GenBank/DDBJ databases">
        <title>Complete genome sequence of Corynebacterium massiliense DSM 45435, type strain of Corynebacterium massiliense.</title>
        <authorList>
            <person name="Busche T."/>
            <person name="Kalinowski J."/>
            <person name="Ruckert C."/>
        </authorList>
    </citation>
    <scope>NUCLEOTIDE SEQUENCE [LARGE SCALE GENOMIC DNA]</scope>
    <source>
        <strain evidence="11 12">DSM 45435</strain>
    </source>
</reference>
<keyword evidence="8" id="KW-0902">Two-component regulatory system</keyword>
<dbReference type="EC" id="2.7.13.3" evidence="2"/>
<dbReference type="RefSeq" id="WP_084684426.1">
    <property type="nucleotide sequence ID" value="NZ_ATVG01000008.1"/>
</dbReference>
<evidence type="ECO:0000259" key="10">
    <source>
        <dbReference type="Pfam" id="PF07730"/>
    </source>
</evidence>
<evidence type="ECO:0000313" key="11">
    <source>
        <dbReference type="EMBL" id="WCZ32986.1"/>
    </source>
</evidence>
<name>A0ABY7U8J8_9CORY</name>
<feature type="domain" description="Signal transduction histidine kinase subgroup 3 dimerisation and phosphoacceptor" evidence="10">
    <location>
        <begin position="229"/>
        <end position="295"/>
    </location>
</feature>
<evidence type="ECO:0000256" key="1">
    <source>
        <dbReference type="ARBA" id="ARBA00000085"/>
    </source>
</evidence>
<keyword evidence="6 11" id="KW-0418">Kinase</keyword>
<comment type="catalytic activity">
    <reaction evidence="1">
        <text>ATP + protein L-histidine = ADP + protein N-phospho-L-histidine.</text>
        <dbReference type="EC" id="2.7.13.3"/>
    </reaction>
</comment>
<evidence type="ECO:0000256" key="7">
    <source>
        <dbReference type="ARBA" id="ARBA00022840"/>
    </source>
</evidence>
<protein>
    <recommendedName>
        <fullName evidence="2">histidine kinase</fullName>
        <ecNumber evidence="2">2.7.13.3</ecNumber>
    </recommendedName>
</protein>
<feature type="transmembrane region" description="Helical" evidence="9">
    <location>
        <begin position="141"/>
        <end position="158"/>
    </location>
</feature>
<gene>
    <name evidence="11" type="primary">desK3</name>
    <name evidence="11" type="ORF">CMASS_07780</name>
</gene>
<dbReference type="InterPro" id="IPR036890">
    <property type="entry name" value="HATPase_C_sf"/>
</dbReference>
<keyword evidence="9" id="KW-1133">Transmembrane helix</keyword>
<feature type="transmembrane region" description="Helical" evidence="9">
    <location>
        <begin position="110"/>
        <end position="134"/>
    </location>
</feature>
<evidence type="ECO:0000256" key="9">
    <source>
        <dbReference type="SAM" id="Phobius"/>
    </source>
</evidence>
<keyword evidence="9" id="KW-0812">Transmembrane</keyword>
<sequence>MSLSSGLRSWYREARASEPRALGESYPGNNRLRVPVLVATCILLGLLMGIFYMGMDLQDHPDRSDRLNAQIFSVHIGAAIVAWCLAPAALRHVRREVEGDGNYPGTRGTFVAALAIMVTSWSFLTPPLVIVVMVSVFARRSVVWSLSVIGGAAVGVASEFLARREFLDAHIDGEEVSYTVLGLTMLVIVALIAGIVRGYQREGAWKAVFRAQQEAENARTELLSVRQEERDRLARDIHDSLSHRLSLISMHSGALAADEGALSPELRQRAADTVRMEAAAAVEDLRSVLDVLRSGESMEPQMGVGELVERARDAGEDVSLQFEQGTQDADLGHLPTVAAHALSRAVQEGLTNARKHAPGQPVTIQVGRDRGMLRLTMSNPQPDIPTDAQGARHGLMGLAERARIVGGDFTLHATDMNFSWTIKVPLTAKDKA</sequence>
<dbReference type="EMBL" id="CP063189">
    <property type="protein sequence ID" value="WCZ32986.1"/>
    <property type="molecule type" value="Genomic_DNA"/>
</dbReference>
<organism evidence="11 12">
    <name type="scientific">Corynebacterium massiliense DSM 45435</name>
    <dbReference type="NCBI Taxonomy" id="1121364"/>
    <lineage>
        <taxon>Bacteria</taxon>
        <taxon>Bacillati</taxon>
        <taxon>Actinomycetota</taxon>
        <taxon>Actinomycetes</taxon>
        <taxon>Mycobacteriales</taxon>
        <taxon>Corynebacteriaceae</taxon>
        <taxon>Corynebacterium</taxon>
    </lineage>
</organism>
<accession>A0ABY7U8J8</accession>
<dbReference type="InterPro" id="IPR011712">
    <property type="entry name" value="Sig_transdc_His_kin_sub3_dim/P"/>
</dbReference>
<dbReference type="Pfam" id="PF07730">
    <property type="entry name" value="HisKA_3"/>
    <property type="match status" value="1"/>
</dbReference>
<keyword evidence="7" id="KW-0067">ATP-binding</keyword>
<dbReference type="Proteomes" id="UP001220064">
    <property type="component" value="Chromosome"/>
</dbReference>
<dbReference type="InterPro" id="IPR050482">
    <property type="entry name" value="Sensor_HK_TwoCompSys"/>
</dbReference>
<dbReference type="SUPFAM" id="SSF55874">
    <property type="entry name" value="ATPase domain of HSP90 chaperone/DNA topoisomerase II/histidine kinase"/>
    <property type="match status" value="1"/>
</dbReference>
<keyword evidence="3" id="KW-0597">Phosphoprotein</keyword>
<feature type="transmembrane region" description="Helical" evidence="9">
    <location>
        <begin position="178"/>
        <end position="196"/>
    </location>
</feature>
<dbReference type="PANTHER" id="PTHR24421:SF10">
    <property type="entry name" value="NITRATE_NITRITE SENSOR PROTEIN NARQ"/>
    <property type="match status" value="1"/>
</dbReference>
<evidence type="ECO:0000256" key="5">
    <source>
        <dbReference type="ARBA" id="ARBA00022741"/>
    </source>
</evidence>
<dbReference type="GO" id="GO:0004673">
    <property type="term" value="F:protein histidine kinase activity"/>
    <property type="evidence" value="ECO:0007669"/>
    <property type="project" value="UniProtKB-EC"/>
</dbReference>
<keyword evidence="5" id="KW-0547">Nucleotide-binding</keyword>